<reference evidence="3 4" key="1">
    <citation type="submission" date="2015-09" db="EMBL/GenBank/DDBJ databases">
        <title>Host preference determinants of Valsa canker pathogens revealed by comparative genomics.</title>
        <authorList>
            <person name="Yin Z."/>
            <person name="Huang L."/>
        </authorList>
    </citation>
    <scope>NUCLEOTIDE SEQUENCE [LARGE SCALE GENOMIC DNA]</scope>
    <source>
        <strain evidence="3 4">SXYLt</strain>
    </source>
</reference>
<evidence type="ECO:0000256" key="1">
    <source>
        <dbReference type="SAM" id="MobiDB-lite"/>
    </source>
</evidence>
<dbReference type="STRING" id="1230097.A0A423XLA7"/>
<dbReference type="InterPro" id="IPR056632">
    <property type="entry name" value="DUF7730"/>
</dbReference>
<dbReference type="AlphaFoldDB" id="A0A423XLA7"/>
<keyword evidence="4" id="KW-1185">Reference proteome</keyword>
<dbReference type="InParanoid" id="A0A423XLA7"/>
<feature type="region of interest" description="Disordered" evidence="1">
    <location>
        <begin position="1"/>
        <end position="29"/>
    </location>
</feature>
<dbReference type="EMBL" id="LKEB01000003">
    <property type="protein sequence ID" value="ROW16963.1"/>
    <property type="molecule type" value="Genomic_DNA"/>
</dbReference>
<organism evidence="3 4">
    <name type="scientific">Cytospora leucostoma</name>
    <dbReference type="NCBI Taxonomy" id="1230097"/>
    <lineage>
        <taxon>Eukaryota</taxon>
        <taxon>Fungi</taxon>
        <taxon>Dikarya</taxon>
        <taxon>Ascomycota</taxon>
        <taxon>Pezizomycotina</taxon>
        <taxon>Sordariomycetes</taxon>
        <taxon>Sordariomycetidae</taxon>
        <taxon>Diaporthales</taxon>
        <taxon>Cytosporaceae</taxon>
        <taxon>Cytospora</taxon>
    </lineage>
</organism>
<sequence>MASSTAEQHTQPAKKPPPDDGPLPSLPFLPAVRPRRLTEAASSSPSRHDASIRHYGLFGRLPLELRHLILTDALGGRTLHMHLEFDHPLVRRRLEVPPSRWKAFVLMTTRKGRAQLQQQQQREREIIKSWQDKPRHCGLLSHLVRDKERPKGWQWFGCVCHRGDEFTKKFTKKQYRVYWNAYTLPMGPLINETVTIEADDCCLSGMWCRCESWTSQRQAAECFVGAMGWLLACRQAYADAIDILYGTNTFHLSSTILNRYSNYMYSQALVQEAPRLILPQRLASIQSLELSWCKGPANTPFVNGRLDGEDLCWLCDALPEMFPQLKKLCLSLSFEVTRPGLLGRDGESLYDPVIDVERALLGPVEAMLVRLPYESQTGGELSITIEQSFWSLLLRKHDAMRTPGLMADTDFCLNFGRFWKRLPGQQNGGDGNAGYWLYSGQETEYLGIPRVDYSAWGPWGDYDLGSYDLLCPHVRRDDPHVDDVFN</sequence>
<proteinExistence type="predicted"/>
<evidence type="ECO:0000259" key="2">
    <source>
        <dbReference type="Pfam" id="PF24864"/>
    </source>
</evidence>
<dbReference type="Proteomes" id="UP000285146">
    <property type="component" value="Unassembled WGS sequence"/>
</dbReference>
<dbReference type="Pfam" id="PF24864">
    <property type="entry name" value="DUF7730"/>
    <property type="match status" value="1"/>
</dbReference>
<accession>A0A423XLA7</accession>
<dbReference type="PANTHER" id="PTHR38790">
    <property type="entry name" value="2EXR DOMAIN-CONTAINING PROTEIN-RELATED"/>
    <property type="match status" value="1"/>
</dbReference>
<evidence type="ECO:0000313" key="3">
    <source>
        <dbReference type="EMBL" id="ROW16963.1"/>
    </source>
</evidence>
<feature type="compositionally biased region" description="Polar residues" evidence="1">
    <location>
        <begin position="1"/>
        <end position="11"/>
    </location>
</feature>
<dbReference type="OrthoDB" id="515692at2759"/>
<name>A0A423XLA7_9PEZI</name>
<feature type="domain" description="DUF7730" evidence="2">
    <location>
        <begin position="206"/>
        <end position="293"/>
    </location>
</feature>
<gene>
    <name evidence="3" type="ORF">VPNG_01097</name>
</gene>
<evidence type="ECO:0000313" key="4">
    <source>
        <dbReference type="Proteomes" id="UP000285146"/>
    </source>
</evidence>
<protein>
    <recommendedName>
        <fullName evidence="2">DUF7730 domain-containing protein</fullName>
    </recommendedName>
</protein>
<comment type="caution">
    <text evidence="3">The sequence shown here is derived from an EMBL/GenBank/DDBJ whole genome shotgun (WGS) entry which is preliminary data.</text>
</comment>